<dbReference type="Proteomes" id="UP000621856">
    <property type="component" value="Unassembled WGS sequence"/>
</dbReference>
<accession>A0A8J3A704</accession>
<sequence>MLQGYGIMKSLEIKAVRTLRSKIFANMAVLESFCGHMRRVLAASHDVEVDNISDRELAQMVQQWLSVGDNGAKINEGDASPEDIKASFAVLQESCKRLLGPDFTLEEAQALTSLQHYLVRQAGGGEAPATAASAVASSASFDAETPAPSQKRGFMTRFWDALNSA</sequence>
<dbReference type="AlphaFoldDB" id="A0A8J3A704"/>
<name>A0A8J3A704_9PROT</name>
<evidence type="ECO:0000313" key="1">
    <source>
        <dbReference type="EMBL" id="GGI01925.1"/>
    </source>
</evidence>
<reference evidence="1" key="2">
    <citation type="submission" date="2020-09" db="EMBL/GenBank/DDBJ databases">
        <authorList>
            <person name="Sun Q."/>
            <person name="Zhou Y."/>
        </authorList>
    </citation>
    <scope>NUCLEOTIDE SEQUENCE</scope>
    <source>
        <strain evidence="1">CGMCC 1.14984</strain>
    </source>
</reference>
<reference evidence="1" key="1">
    <citation type="journal article" date="2014" name="Int. J. Syst. Evol. Microbiol.">
        <title>Complete genome sequence of Corynebacterium casei LMG S-19264T (=DSM 44701T), isolated from a smear-ripened cheese.</title>
        <authorList>
            <consortium name="US DOE Joint Genome Institute (JGI-PGF)"/>
            <person name="Walter F."/>
            <person name="Albersmeier A."/>
            <person name="Kalinowski J."/>
            <person name="Ruckert C."/>
        </authorList>
    </citation>
    <scope>NUCLEOTIDE SEQUENCE</scope>
    <source>
        <strain evidence="1">CGMCC 1.14984</strain>
    </source>
</reference>
<protein>
    <submittedName>
        <fullName evidence="1">Uncharacterized protein</fullName>
    </submittedName>
</protein>
<comment type="caution">
    <text evidence="1">The sequence shown here is derived from an EMBL/GenBank/DDBJ whole genome shotgun (WGS) entry which is preliminary data.</text>
</comment>
<evidence type="ECO:0000313" key="2">
    <source>
        <dbReference type="Proteomes" id="UP000621856"/>
    </source>
</evidence>
<proteinExistence type="predicted"/>
<gene>
    <name evidence="1" type="ORF">GCM10011355_33710</name>
</gene>
<organism evidence="1 2">
    <name type="scientific">Aquisalinus luteolus</name>
    <dbReference type="NCBI Taxonomy" id="1566827"/>
    <lineage>
        <taxon>Bacteria</taxon>
        <taxon>Pseudomonadati</taxon>
        <taxon>Pseudomonadota</taxon>
        <taxon>Alphaproteobacteria</taxon>
        <taxon>Parvularculales</taxon>
        <taxon>Parvularculaceae</taxon>
        <taxon>Aquisalinus</taxon>
    </lineage>
</organism>
<dbReference type="EMBL" id="BMGZ01000005">
    <property type="protein sequence ID" value="GGI01925.1"/>
    <property type="molecule type" value="Genomic_DNA"/>
</dbReference>